<evidence type="ECO:0000313" key="3">
    <source>
        <dbReference type="Proteomes" id="UP001159042"/>
    </source>
</evidence>
<evidence type="ECO:0000313" key="2">
    <source>
        <dbReference type="EMBL" id="KAJ8914021.1"/>
    </source>
</evidence>
<keyword evidence="3" id="KW-1185">Reference proteome</keyword>
<dbReference type="AlphaFoldDB" id="A0AAV8VJP4"/>
<name>A0AAV8VJP4_9CUCU</name>
<dbReference type="InterPro" id="IPR013607">
    <property type="entry name" value="Phospholipase_A2-like"/>
</dbReference>
<dbReference type="InterPro" id="IPR036444">
    <property type="entry name" value="PLipase_A2_dom_sf"/>
</dbReference>
<dbReference type="Gene3D" id="1.20.90.10">
    <property type="entry name" value="Phospholipase A2 domain"/>
    <property type="match status" value="1"/>
</dbReference>
<organism evidence="2 3">
    <name type="scientific">Exocentrus adspersus</name>
    <dbReference type="NCBI Taxonomy" id="1586481"/>
    <lineage>
        <taxon>Eukaryota</taxon>
        <taxon>Metazoa</taxon>
        <taxon>Ecdysozoa</taxon>
        <taxon>Arthropoda</taxon>
        <taxon>Hexapoda</taxon>
        <taxon>Insecta</taxon>
        <taxon>Pterygota</taxon>
        <taxon>Neoptera</taxon>
        <taxon>Endopterygota</taxon>
        <taxon>Coleoptera</taxon>
        <taxon>Polyphaga</taxon>
        <taxon>Cucujiformia</taxon>
        <taxon>Chrysomeloidea</taxon>
        <taxon>Cerambycidae</taxon>
        <taxon>Lamiinae</taxon>
        <taxon>Acanthocinini</taxon>
        <taxon>Exocentrus</taxon>
    </lineage>
</organism>
<evidence type="ECO:0000259" key="1">
    <source>
        <dbReference type="Pfam" id="PF08398"/>
    </source>
</evidence>
<dbReference type="GO" id="GO:0050482">
    <property type="term" value="P:arachidonate secretion"/>
    <property type="evidence" value="ECO:0007669"/>
    <property type="project" value="InterPro"/>
</dbReference>
<dbReference type="Pfam" id="PF08398">
    <property type="entry name" value="Phospholip_A2_4"/>
    <property type="match status" value="1"/>
</dbReference>
<dbReference type="EMBL" id="JANEYG010000082">
    <property type="protein sequence ID" value="KAJ8914021.1"/>
    <property type="molecule type" value="Genomic_DNA"/>
</dbReference>
<sequence>MSTTARKSGSGILDSIINNLPVELHIPEYRFCRPGTKLAKRLSRGDVGINGLDEACKEHDIGYSREKNLEQRHKADQNLGEKALKRFKSSNASIGEKAAALAVATAMKVKTKLGMGCVNEKTKKRRGCKTRKRKAKSKRIGGSLTFKDVTKQARVALLKNMKDAIKVALKAVNKAKKKTKFIKAVRVIPIAKTGGFLSLIPIFAGLRALGPLGGGAAGIAKAVNNDAKDAKQKFEESKRHNVAMEQIAMGKGLYMKPYKQGFGLFLGPYQPSKGVFMRDSLPRHVHYNECGIINLDAEKGSGTHWAAYKKTGKEAVYFDSYGNLGPPHELIHYLNTNGPCKILLQE</sequence>
<dbReference type="GO" id="GO:0004623">
    <property type="term" value="F:phospholipase A2 activity"/>
    <property type="evidence" value="ECO:0007669"/>
    <property type="project" value="InterPro"/>
</dbReference>
<protein>
    <recommendedName>
        <fullName evidence="1">Phospholipase A2-like domain-containing protein</fullName>
    </recommendedName>
</protein>
<dbReference type="GO" id="GO:0006644">
    <property type="term" value="P:phospholipid metabolic process"/>
    <property type="evidence" value="ECO:0007669"/>
    <property type="project" value="InterPro"/>
</dbReference>
<reference evidence="2 3" key="1">
    <citation type="journal article" date="2023" name="Insect Mol. Biol.">
        <title>Genome sequencing provides insights into the evolution of gene families encoding plant cell wall-degrading enzymes in longhorned beetles.</title>
        <authorList>
            <person name="Shin N.R."/>
            <person name="Okamura Y."/>
            <person name="Kirsch R."/>
            <person name="Pauchet Y."/>
        </authorList>
    </citation>
    <scope>NUCLEOTIDE SEQUENCE [LARGE SCALE GENOMIC DNA]</scope>
    <source>
        <strain evidence="2">EAD_L_NR</strain>
    </source>
</reference>
<feature type="domain" description="Phospholipase A2-like" evidence="1">
    <location>
        <begin position="23"/>
        <end position="96"/>
    </location>
</feature>
<gene>
    <name evidence="2" type="ORF">NQ315_012044</name>
</gene>
<proteinExistence type="predicted"/>
<comment type="caution">
    <text evidence="2">The sequence shown here is derived from an EMBL/GenBank/DDBJ whole genome shotgun (WGS) entry which is preliminary data.</text>
</comment>
<accession>A0AAV8VJP4</accession>
<dbReference type="Proteomes" id="UP001159042">
    <property type="component" value="Unassembled WGS sequence"/>
</dbReference>
<dbReference type="GO" id="GO:0005198">
    <property type="term" value="F:structural molecule activity"/>
    <property type="evidence" value="ECO:0007669"/>
    <property type="project" value="InterPro"/>
</dbReference>